<name>A0A9Q0G9K1_9ROSI</name>
<accession>A0A9Q0G9K1</accession>
<gene>
    <name evidence="2" type="primary">TSN2</name>
    <name evidence="2" type="ORF">Tsubulata_002338</name>
</gene>
<dbReference type="GO" id="GO:0006402">
    <property type="term" value="P:mRNA catabolic process"/>
    <property type="evidence" value="ECO:0007669"/>
    <property type="project" value="TreeGrafter"/>
</dbReference>
<dbReference type="PANTHER" id="PTHR12302">
    <property type="entry name" value="EBNA2 BINDING PROTEIN P100"/>
    <property type="match status" value="1"/>
</dbReference>
<dbReference type="Gene3D" id="2.40.50.90">
    <property type="match status" value="1"/>
</dbReference>
<dbReference type="SUPFAM" id="SSF50199">
    <property type="entry name" value="Staphylococcal nuclease"/>
    <property type="match status" value="1"/>
</dbReference>
<organism evidence="2 3">
    <name type="scientific">Turnera subulata</name>
    <dbReference type="NCBI Taxonomy" id="218843"/>
    <lineage>
        <taxon>Eukaryota</taxon>
        <taxon>Viridiplantae</taxon>
        <taxon>Streptophyta</taxon>
        <taxon>Embryophyta</taxon>
        <taxon>Tracheophyta</taxon>
        <taxon>Spermatophyta</taxon>
        <taxon>Magnoliopsida</taxon>
        <taxon>eudicotyledons</taxon>
        <taxon>Gunneridae</taxon>
        <taxon>Pentapetalae</taxon>
        <taxon>rosids</taxon>
        <taxon>fabids</taxon>
        <taxon>Malpighiales</taxon>
        <taxon>Passifloraceae</taxon>
        <taxon>Turnera</taxon>
    </lineage>
</organism>
<evidence type="ECO:0000313" key="2">
    <source>
        <dbReference type="EMBL" id="KAJ4844386.1"/>
    </source>
</evidence>
<evidence type="ECO:0000313" key="3">
    <source>
        <dbReference type="Proteomes" id="UP001141552"/>
    </source>
</evidence>
<dbReference type="GO" id="GO:0005634">
    <property type="term" value="C:nucleus"/>
    <property type="evidence" value="ECO:0007669"/>
    <property type="project" value="TreeGrafter"/>
</dbReference>
<dbReference type="InterPro" id="IPR035437">
    <property type="entry name" value="SNase_OB-fold_sf"/>
</dbReference>
<comment type="caution">
    <text evidence="2">The sequence shown here is derived from an EMBL/GenBank/DDBJ whole genome shotgun (WGS) entry which is preliminary data.</text>
</comment>
<dbReference type="Proteomes" id="UP001141552">
    <property type="component" value="Unassembled WGS sequence"/>
</dbReference>
<keyword evidence="3" id="KW-1185">Reference proteome</keyword>
<protein>
    <submittedName>
        <fullName evidence="2">Ribonuclease TUDOR 2</fullName>
    </submittedName>
</protein>
<dbReference type="AlphaFoldDB" id="A0A9Q0G9K1"/>
<reference evidence="2" key="1">
    <citation type="submission" date="2022-02" db="EMBL/GenBank/DDBJ databases">
        <authorList>
            <person name="Henning P.M."/>
            <person name="McCubbin A.G."/>
            <person name="Shore J.S."/>
        </authorList>
    </citation>
    <scope>NUCLEOTIDE SEQUENCE</scope>
    <source>
        <strain evidence="2">F60SS</strain>
        <tissue evidence="2">Leaves</tissue>
    </source>
</reference>
<feature type="domain" description="TNase-like" evidence="1">
    <location>
        <begin position="12"/>
        <end position="137"/>
    </location>
</feature>
<dbReference type="GO" id="GO:0004518">
    <property type="term" value="F:nuclease activity"/>
    <property type="evidence" value="ECO:0007669"/>
    <property type="project" value="TreeGrafter"/>
</dbReference>
<reference evidence="2" key="2">
    <citation type="journal article" date="2023" name="Plants (Basel)">
        <title>Annotation of the Turnera subulata (Passifloraceae) Draft Genome Reveals the S-Locus Evolved after the Divergence of Turneroideae from Passifloroideae in a Stepwise Manner.</title>
        <authorList>
            <person name="Henning P.M."/>
            <person name="Roalson E.H."/>
            <person name="Mir W."/>
            <person name="McCubbin A.G."/>
            <person name="Shore J.S."/>
        </authorList>
    </citation>
    <scope>NUCLEOTIDE SEQUENCE</scope>
    <source>
        <strain evidence="2">F60SS</strain>
    </source>
</reference>
<dbReference type="PANTHER" id="PTHR12302:SF2">
    <property type="entry name" value="STAPHYLOCOCCAL NUCLEASE DOMAIN-CONTAINING PROTEIN 1"/>
    <property type="match status" value="1"/>
</dbReference>
<dbReference type="GO" id="GO:0003723">
    <property type="term" value="F:RNA binding"/>
    <property type="evidence" value="ECO:0007669"/>
    <property type="project" value="TreeGrafter"/>
</dbReference>
<evidence type="ECO:0000259" key="1">
    <source>
        <dbReference type="SMART" id="SM00318"/>
    </source>
</evidence>
<dbReference type="GO" id="GO:0005829">
    <property type="term" value="C:cytosol"/>
    <property type="evidence" value="ECO:0007669"/>
    <property type="project" value="TreeGrafter"/>
</dbReference>
<dbReference type="OrthoDB" id="1748468at2759"/>
<dbReference type="EMBL" id="JAKUCV010001966">
    <property type="protein sequence ID" value="KAJ4844386.1"/>
    <property type="molecule type" value="Genomic_DNA"/>
</dbReference>
<sequence>MGLLKMTTTAKGWLRGKVKAVPSSDSLVLVATTSNKPGPPPEKTITLSTLLASRLPRGGVDEPLEWDSREFLQKLCIGKVVTFKVDYSVPSTGQEFGTVLLGDKNVAILLVAEGWKQKLKQQEASSKLNTMPDDQSS</sequence>
<proteinExistence type="predicted"/>
<dbReference type="InterPro" id="IPR016071">
    <property type="entry name" value="Staphylococal_nuclease_OB-fold"/>
</dbReference>
<dbReference type="FunFam" id="2.40.50.90:FF:000018">
    <property type="entry name" value="Ribonuclease"/>
    <property type="match status" value="1"/>
</dbReference>
<dbReference type="SMART" id="SM00318">
    <property type="entry name" value="SNc"/>
    <property type="match status" value="1"/>
</dbReference>